<dbReference type="STRING" id="1271860.SAMN05216174_11535"/>
<accession>A0A1G6WLF4</accession>
<reference evidence="2" key="1">
    <citation type="submission" date="2016-10" db="EMBL/GenBank/DDBJ databases">
        <authorList>
            <person name="Varghese N."/>
            <person name="Submissions S."/>
        </authorList>
    </citation>
    <scope>NUCLEOTIDE SEQUENCE [LARGE SCALE GENOMIC DNA]</scope>
    <source>
        <strain evidence="2">IBRC-M 10403</strain>
    </source>
</reference>
<keyword evidence="2" id="KW-1185">Reference proteome</keyword>
<dbReference type="AlphaFoldDB" id="A0A1G6WLF4"/>
<dbReference type="Proteomes" id="UP000199501">
    <property type="component" value="Unassembled WGS sequence"/>
</dbReference>
<protein>
    <submittedName>
        <fullName evidence="1">Uncharacterized protein</fullName>
    </submittedName>
</protein>
<evidence type="ECO:0000313" key="1">
    <source>
        <dbReference type="EMBL" id="SDD65875.1"/>
    </source>
</evidence>
<proteinExistence type="predicted"/>
<organism evidence="1 2">
    <name type="scientific">Actinokineospora iranica</name>
    <dbReference type="NCBI Taxonomy" id="1271860"/>
    <lineage>
        <taxon>Bacteria</taxon>
        <taxon>Bacillati</taxon>
        <taxon>Actinomycetota</taxon>
        <taxon>Actinomycetes</taxon>
        <taxon>Pseudonocardiales</taxon>
        <taxon>Pseudonocardiaceae</taxon>
        <taxon>Actinokineospora</taxon>
    </lineage>
</organism>
<name>A0A1G6WLF4_9PSEU</name>
<dbReference type="EMBL" id="FMZZ01000015">
    <property type="protein sequence ID" value="SDD65875.1"/>
    <property type="molecule type" value="Genomic_DNA"/>
</dbReference>
<sequence length="424" mass="43788">MVPDKATRQRSRSRLRRTLTALTAAVSGTVVLTLAVQGSAVALKPAELPPIGADSGRFNLPITCAITMPDLGGVKVLDLPLNVDIQGVAPTQLGPGQQFFLTQGSGSMTFPRWLTDFGATFGFTKVDAVVNQMNIGAANASPAQINITEKPIAIKDIKLEQGKELTVRLPVDQTATFPDIGPFTAPDSGIVTLQFNSASVMINLKASWGFTMKVKADCKPVAGNALLSMAVGGPAGLPPLAYHNVPMNFPPIPVNNQIGIINSPYRCTVLDAPFDVGIAVGAFTPLSVTRTGSIEFTESSGALIIPAATVDKLLKAGITKASGRVKELNLVAEGGSPKISNVLGDGFPIPETTLVQGQDLVVELPPNGATLTAGPWTPDAGSNHVKISLGTASAELSFNGAAPTSATCAVPSPEVILLDAPVTG</sequence>
<gene>
    <name evidence="1" type="ORF">SAMN05216174_11535</name>
</gene>
<evidence type="ECO:0000313" key="2">
    <source>
        <dbReference type="Proteomes" id="UP000199501"/>
    </source>
</evidence>